<dbReference type="InterPro" id="IPR021275">
    <property type="entry name" value="DUF2854"/>
</dbReference>
<gene>
    <name evidence="3" type="ORF">Esi_0570_0003</name>
</gene>
<dbReference type="PANTHER" id="PTHR35551">
    <property type="match status" value="1"/>
</dbReference>
<evidence type="ECO:0008006" key="5">
    <source>
        <dbReference type="Google" id="ProtNLM"/>
    </source>
</evidence>
<keyword evidence="4" id="KW-1185">Reference proteome</keyword>
<protein>
    <recommendedName>
        <fullName evidence="5">Thylakoid membrane protein</fullName>
    </recommendedName>
</protein>
<evidence type="ECO:0000313" key="3">
    <source>
        <dbReference type="EMBL" id="CBJ33716.1"/>
    </source>
</evidence>
<evidence type="ECO:0000256" key="2">
    <source>
        <dbReference type="SAM" id="SignalP"/>
    </source>
</evidence>
<sequence length="301" mass="32032">MVRVGHFCVVAAAAADVCTAFVAPVGQAAAGGLVASSSQQQHARVLVSARSQSSDTFHHHRAGGRRRQRLALQMQSDGPSQWAGGGINVSGEAPFEIRGFSLANAAALAGLAITCASFYEYFSTGGAGGLSGIGFVYGIPIALIGLALKYAELPPAPLQTTPEAEALFEEKATETIRSIKSDVTRHRYGDEAHLDTTVKFLGLVMPQSDYPQLQYISQTIEPNGELGFTMVFQSKMTPFKRWVEPERVEKYVAFFGPGVDAEVIKVDAQEKLVAIKLTTLPPGAQPTPKVTAPPAEETVAE</sequence>
<feature type="region of interest" description="Disordered" evidence="1">
    <location>
        <begin position="282"/>
        <end position="301"/>
    </location>
</feature>
<accession>D7G4M9</accession>
<evidence type="ECO:0000313" key="4">
    <source>
        <dbReference type="Proteomes" id="UP000002630"/>
    </source>
</evidence>
<evidence type="ECO:0000256" key="1">
    <source>
        <dbReference type="SAM" id="MobiDB-lite"/>
    </source>
</evidence>
<reference evidence="3 4" key="1">
    <citation type="journal article" date="2010" name="Nature">
        <title>The Ectocarpus genome and the independent evolution of multicellularity in brown algae.</title>
        <authorList>
            <person name="Cock J.M."/>
            <person name="Sterck L."/>
            <person name="Rouze P."/>
            <person name="Scornet D."/>
            <person name="Allen A.E."/>
            <person name="Amoutzias G."/>
            <person name="Anthouard V."/>
            <person name="Artiguenave F."/>
            <person name="Aury J.M."/>
            <person name="Badger J.H."/>
            <person name="Beszteri B."/>
            <person name="Billiau K."/>
            <person name="Bonnet E."/>
            <person name="Bothwell J.H."/>
            <person name="Bowler C."/>
            <person name="Boyen C."/>
            <person name="Brownlee C."/>
            <person name="Carrano C.J."/>
            <person name="Charrier B."/>
            <person name="Cho G.Y."/>
            <person name="Coelho S.M."/>
            <person name="Collen J."/>
            <person name="Corre E."/>
            <person name="Da Silva C."/>
            <person name="Delage L."/>
            <person name="Delaroque N."/>
            <person name="Dittami S.M."/>
            <person name="Doulbeau S."/>
            <person name="Elias M."/>
            <person name="Farnham G."/>
            <person name="Gachon C.M."/>
            <person name="Gschloessl B."/>
            <person name="Heesch S."/>
            <person name="Jabbari K."/>
            <person name="Jubin C."/>
            <person name="Kawai H."/>
            <person name="Kimura K."/>
            <person name="Kloareg B."/>
            <person name="Kupper F.C."/>
            <person name="Lang D."/>
            <person name="Le Bail A."/>
            <person name="Leblanc C."/>
            <person name="Lerouge P."/>
            <person name="Lohr M."/>
            <person name="Lopez P.J."/>
            <person name="Martens C."/>
            <person name="Maumus F."/>
            <person name="Michel G."/>
            <person name="Miranda-Saavedra D."/>
            <person name="Morales J."/>
            <person name="Moreau H."/>
            <person name="Motomura T."/>
            <person name="Nagasato C."/>
            <person name="Napoli C.A."/>
            <person name="Nelson D.R."/>
            <person name="Nyvall-Collen P."/>
            <person name="Peters A.F."/>
            <person name="Pommier C."/>
            <person name="Potin P."/>
            <person name="Poulain J."/>
            <person name="Quesneville H."/>
            <person name="Read B."/>
            <person name="Rensing S.A."/>
            <person name="Ritter A."/>
            <person name="Rousvoal S."/>
            <person name="Samanta M."/>
            <person name="Samson G."/>
            <person name="Schroeder D.C."/>
            <person name="Segurens B."/>
            <person name="Strittmatter M."/>
            <person name="Tonon T."/>
            <person name="Tregear J.W."/>
            <person name="Valentin K."/>
            <person name="von Dassow P."/>
            <person name="Yamagishi T."/>
            <person name="Van de Peer Y."/>
            <person name="Wincker P."/>
        </authorList>
    </citation>
    <scope>NUCLEOTIDE SEQUENCE [LARGE SCALE GENOMIC DNA]</scope>
    <source>
        <strain evidence="4">Ec32 / CCAP1310/4</strain>
    </source>
</reference>
<dbReference type="eggNOG" id="ENOG502QQU9">
    <property type="taxonomic scope" value="Eukaryota"/>
</dbReference>
<dbReference type="AlphaFoldDB" id="D7G4M9"/>
<dbReference type="EMBL" id="FN649760">
    <property type="protein sequence ID" value="CBJ33716.1"/>
    <property type="molecule type" value="Genomic_DNA"/>
</dbReference>
<dbReference type="STRING" id="2880.D7G4M9"/>
<feature type="chain" id="PRO_5003095746" description="Thylakoid membrane protein" evidence="2">
    <location>
        <begin position="21"/>
        <end position="301"/>
    </location>
</feature>
<name>D7G4M9_ECTSI</name>
<feature type="signal peptide" evidence="2">
    <location>
        <begin position="1"/>
        <end position="20"/>
    </location>
</feature>
<dbReference type="OrthoDB" id="1882189at2759"/>
<dbReference type="Pfam" id="PF11016">
    <property type="entry name" value="DUF2854"/>
    <property type="match status" value="1"/>
</dbReference>
<dbReference type="InParanoid" id="D7G4M9"/>
<dbReference type="PANTHER" id="PTHR35551:SF1">
    <property type="entry name" value="ACCLIMATION OF PHOTOSYNTHESIS TO ENVIRONMENT"/>
    <property type="match status" value="1"/>
</dbReference>
<keyword evidence="2" id="KW-0732">Signal</keyword>
<organism evidence="3 4">
    <name type="scientific">Ectocarpus siliculosus</name>
    <name type="common">Brown alga</name>
    <name type="synonym">Conferva siliculosa</name>
    <dbReference type="NCBI Taxonomy" id="2880"/>
    <lineage>
        <taxon>Eukaryota</taxon>
        <taxon>Sar</taxon>
        <taxon>Stramenopiles</taxon>
        <taxon>Ochrophyta</taxon>
        <taxon>PX clade</taxon>
        <taxon>Phaeophyceae</taxon>
        <taxon>Ectocarpales</taxon>
        <taxon>Ectocarpaceae</taxon>
        <taxon>Ectocarpus</taxon>
    </lineage>
</organism>
<proteinExistence type="predicted"/>
<dbReference type="Proteomes" id="UP000002630">
    <property type="component" value="Unassembled WGS sequence"/>
</dbReference>